<dbReference type="EMBL" id="JOJR01000139">
    <property type="protein sequence ID" value="RCN44060.1"/>
    <property type="molecule type" value="Genomic_DNA"/>
</dbReference>
<dbReference type="Gene3D" id="2.60.120.290">
    <property type="entry name" value="Spermadhesin, CUB domain"/>
    <property type="match status" value="1"/>
</dbReference>
<proteinExistence type="predicted"/>
<name>A0A368GLZ5_ANCCA</name>
<dbReference type="AlphaFoldDB" id="A0A368GLZ5"/>
<dbReference type="STRING" id="29170.A0A368GLZ5"/>
<dbReference type="OrthoDB" id="19606at2759"/>
<sequence>MAQFRKKARKEEEKQSKCCNIPVQLPTCYESLLDPCFDLRFIEEKADSALDLIYQKSSIWEYPERSELNSTGNSIVLMLTMWNIDPNSTLNKFIEVCFDAVEKSNQSENLFPFTITSVSNEVIVTGSPSDSILSPNHSSMGFIESPRYPAAYPRSLIKNYTLVNTNPNGYIRLVFDDFHVHFQSEMQVRKYLTCM</sequence>
<evidence type="ECO:0008006" key="3">
    <source>
        <dbReference type="Google" id="ProtNLM"/>
    </source>
</evidence>
<evidence type="ECO:0000313" key="1">
    <source>
        <dbReference type="EMBL" id="RCN44060.1"/>
    </source>
</evidence>
<dbReference type="Proteomes" id="UP000252519">
    <property type="component" value="Unassembled WGS sequence"/>
</dbReference>
<dbReference type="SUPFAM" id="SSF49854">
    <property type="entry name" value="Spermadhesin, CUB domain"/>
    <property type="match status" value="1"/>
</dbReference>
<accession>A0A368GLZ5</accession>
<dbReference type="InterPro" id="IPR035914">
    <property type="entry name" value="Sperma_CUB_dom_sf"/>
</dbReference>
<evidence type="ECO:0000313" key="2">
    <source>
        <dbReference type="Proteomes" id="UP000252519"/>
    </source>
</evidence>
<reference evidence="1 2" key="1">
    <citation type="submission" date="2014-10" db="EMBL/GenBank/DDBJ databases">
        <title>Draft genome of the hookworm Ancylostoma caninum.</title>
        <authorList>
            <person name="Mitreva M."/>
        </authorList>
    </citation>
    <scope>NUCLEOTIDE SEQUENCE [LARGE SCALE GENOMIC DNA]</scope>
    <source>
        <strain evidence="1 2">Baltimore</strain>
    </source>
</reference>
<protein>
    <recommendedName>
        <fullName evidence="3">CUB domain-containing protein</fullName>
    </recommendedName>
</protein>
<gene>
    <name evidence="1" type="ORF">ANCCAN_09923</name>
</gene>
<comment type="caution">
    <text evidence="1">The sequence shown here is derived from an EMBL/GenBank/DDBJ whole genome shotgun (WGS) entry which is preliminary data.</text>
</comment>
<keyword evidence="2" id="KW-1185">Reference proteome</keyword>
<organism evidence="1 2">
    <name type="scientific">Ancylostoma caninum</name>
    <name type="common">Dog hookworm</name>
    <dbReference type="NCBI Taxonomy" id="29170"/>
    <lineage>
        <taxon>Eukaryota</taxon>
        <taxon>Metazoa</taxon>
        <taxon>Ecdysozoa</taxon>
        <taxon>Nematoda</taxon>
        <taxon>Chromadorea</taxon>
        <taxon>Rhabditida</taxon>
        <taxon>Rhabditina</taxon>
        <taxon>Rhabditomorpha</taxon>
        <taxon>Strongyloidea</taxon>
        <taxon>Ancylostomatidae</taxon>
        <taxon>Ancylostomatinae</taxon>
        <taxon>Ancylostoma</taxon>
    </lineage>
</organism>